<dbReference type="Pfam" id="PF00583">
    <property type="entry name" value="Acetyltransf_1"/>
    <property type="match status" value="1"/>
</dbReference>
<evidence type="ECO:0000313" key="2">
    <source>
        <dbReference type="EMBL" id="MBB5843883.1"/>
    </source>
</evidence>
<comment type="caution">
    <text evidence="2">The sequence shown here is derived from an EMBL/GenBank/DDBJ whole genome shotgun (WGS) entry which is preliminary data.</text>
</comment>
<dbReference type="InterPro" id="IPR000182">
    <property type="entry name" value="GNAT_dom"/>
</dbReference>
<sequence length="364" mass="40379">MTSFNVEELTIPSTVYDDDAADFVESVVVRNAVETAGYGTPDLAYTPAEVLPGWLDTEHSPRRLFGVRVDGKIVSRGMYERGTAADARVAWAVVEVLPEYRGRGIGSAVADRIEQIARLDRRQRLLVYVVSPGSDGGPDGPGERLVPPTGFGSLPAANPEVRFLTARGFRLEQIERASRLALPLDEHELRGLVAAASIASGLDYVVHSWIDHTPEEWRDDVARMYTRMSTDAPSAGLDEPEDVWTTERLLESERRNEADPRSMLTVAAEHRPSGRLVGYSQLSVPPEPDRAVIQDDTLVLREHRGHRLGMLLKVANLAALQHKRPGHPSVITFNAEENRHMLRVNEELGFVPIGYEGAWRKDLL</sequence>
<reference evidence="2 3" key="1">
    <citation type="submission" date="2020-08" db="EMBL/GenBank/DDBJ databases">
        <title>Sequencing the genomes of 1000 actinobacteria strains.</title>
        <authorList>
            <person name="Klenk H.-P."/>
        </authorList>
    </citation>
    <scope>NUCLEOTIDE SEQUENCE [LARGE SCALE GENOMIC DNA]</scope>
    <source>
        <strain evidence="2 3">DSM 105784</strain>
    </source>
</reference>
<dbReference type="CDD" id="cd04301">
    <property type="entry name" value="NAT_SF"/>
    <property type="match status" value="1"/>
</dbReference>
<organism evidence="2 3">
    <name type="scientific">Conyzicola lurida</name>
    <dbReference type="NCBI Taxonomy" id="1172621"/>
    <lineage>
        <taxon>Bacteria</taxon>
        <taxon>Bacillati</taxon>
        <taxon>Actinomycetota</taxon>
        <taxon>Actinomycetes</taxon>
        <taxon>Micrococcales</taxon>
        <taxon>Microbacteriaceae</taxon>
        <taxon>Conyzicola</taxon>
    </lineage>
</organism>
<protein>
    <submittedName>
        <fullName evidence="2">GNAT superfamily N-acetyltransferase</fullName>
    </submittedName>
</protein>
<dbReference type="EMBL" id="JACHMJ010000001">
    <property type="protein sequence ID" value="MBB5843883.1"/>
    <property type="molecule type" value="Genomic_DNA"/>
</dbReference>
<dbReference type="SUPFAM" id="SSF55729">
    <property type="entry name" value="Acyl-CoA N-acyltransferases (Nat)"/>
    <property type="match status" value="2"/>
</dbReference>
<keyword evidence="2" id="KW-0808">Transferase</keyword>
<dbReference type="InterPro" id="IPR016181">
    <property type="entry name" value="Acyl_CoA_acyltransferase"/>
</dbReference>
<accession>A0A841AQL4</accession>
<dbReference type="PROSITE" id="PS51186">
    <property type="entry name" value="GNAT"/>
    <property type="match status" value="1"/>
</dbReference>
<keyword evidence="3" id="KW-1185">Reference proteome</keyword>
<dbReference type="Gene3D" id="3.40.630.30">
    <property type="match status" value="1"/>
</dbReference>
<dbReference type="AlphaFoldDB" id="A0A841AQL4"/>
<proteinExistence type="predicted"/>
<evidence type="ECO:0000313" key="3">
    <source>
        <dbReference type="Proteomes" id="UP000536685"/>
    </source>
</evidence>
<dbReference type="GO" id="GO:0016747">
    <property type="term" value="F:acyltransferase activity, transferring groups other than amino-acyl groups"/>
    <property type="evidence" value="ECO:0007669"/>
    <property type="project" value="InterPro"/>
</dbReference>
<dbReference type="RefSeq" id="WP_184237437.1">
    <property type="nucleotide sequence ID" value="NZ_JACHMJ010000001.1"/>
</dbReference>
<dbReference type="Proteomes" id="UP000536685">
    <property type="component" value="Unassembled WGS sequence"/>
</dbReference>
<name>A0A841AQL4_9MICO</name>
<gene>
    <name evidence="2" type="ORF">HD599_002206</name>
</gene>
<evidence type="ECO:0000259" key="1">
    <source>
        <dbReference type="PROSITE" id="PS51186"/>
    </source>
</evidence>
<feature type="domain" description="N-acetyltransferase" evidence="1">
    <location>
        <begin position="13"/>
        <end position="185"/>
    </location>
</feature>